<sequence length="619" mass="69396">MDYYGDNAPPPPAVVPQYPQQWMTGYDYGIGAPPPPHFVGPLPGFHQVHPHGGGPPLDLDNQDILNPQEIQADCLAKFARPDYIMEPGIFNQLKRYFQSGGNPEQVIELLSSNYCAYAQMANLMAEWIISAGANINEVRQMVESSLQDMILKTFDPKKADTIFNEEGETPGWLTEMIEHPTWRSLIYRLANEYPDCLMLNFTIKLISDAGFQGEITSISTAAQQIEVFSRILKTSVSKILHSNDDEVNKLMTETTQMICHAEHTLVYSQVLLHVLMKHNSSMKNASPLIFKRLSQEIVRTARDQNHDVTHVLMGLSGFNSSYPNETHVLSSMLSKNALNPADINALFKAYSGTKVPPPVELIRVPQFLELLIDALFKPGSKLNPEHKSKYVYLLAYASSVNGINQTELKPTINAIEKVHEICYSKGTNEINTELQGLFQCIRTPCVSMGVIRWVHSVVTEPSYFKLSTEHTPVHLALLDEIVCCHTLLHQKVFELITMLFESKQDELEILVQLEVKKMLIDRMVNLLARGHVLPVVKYIRACWGKGDTDVSLIRYFVTEVLDIISPPYSSEFVELFLPMVENDEITGGNAAGAAASSTTADSTDVVSEFIVHCRATHKY</sequence>
<keyword evidence="5" id="KW-0804">Transcription</keyword>
<evidence type="ECO:0008006" key="9">
    <source>
        <dbReference type="Google" id="ProtNLM"/>
    </source>
</evidence>
<accession>A0ABP1PKI9</accession>
<keyword evidence="3" id="KW-0678">Repressor</keyword>
<evidence type="ECO:0000256" key="4">
    <source>
        <dbReference type="ARBA" id="ARBA00023015"/>
    </source>
</evidence>
<comment type="subcellular location">
    <subcellularLocation>
        <location evidence="1">Nucleus</location>
    </subcellularLocation>
</comment>
<evidence type="ECO:0000313" key="7">
    <source>
        <dbReference type="EMBL" id="CAL8070090.1"/>
    </source>
</evidence>
<organism evidence="7 8">
    <name type="scientific">Orchesella dallaii</name>
    <dbReference type="NCBI Taxonomy" id="48710"/>
    <lineage>
        <taxon>Eukaryota</taxon>
        <taxon>Metazoa</taxon>
        <taxon>Ecdysozoa</taxon>
        <taxon>Arthropoda</taxon>
        <taxon>Hexapoda</taxon>
        <taxon>Collembola</taxon>
        <taxon>Entomobryomorpha</taxon>
        <taxon>Entomobryoidea</taxon>
        <taxon>Orchesellidae</taxon>
        <taxon>Orchesellinae</taxon>
        <taxon>Orchesella</taxon>
    </lineage>
</organism>
<keyword evidence="6" id="KW-0539">Nucleus</keyword>
<reference evidence="7 8" key="1">
    <citation type="submission" date="2024-08" db="EMBL/GenBank/DDBJ databases">
        <authorList>
            <person name="Cucini C."/>
            <person name="Frati F."/>
        </authorList>
    </citation>
    <scope>NUCLEOTIDE SEQUENCE [LARGE SCALE GENOMIC DNA]</scope>
</reference>
<evidence type="ECO:0000256" key="3">
    <source>
        <dbReference type="ARBA" id="ARBA00022491"/>
    </source>
</evidence>
<comment type="similarity">
    <text evidence="2">Belongs to the NELF-D family.</text>
</comment>
<proteinExistence type="inferred from homology"/>
<dbReference type="EMBL" id="CAXLJM020000004">
    <property type="protein sequence ID" value="CAL8070090.1"/>
    <property type="molecule type" value="Genomic_DNA"/>
</dbReference>
<dbReference type="Pfam" id="PF04858">
    <property type="entry name" value="TH1"/>
    <property type="match status" value="1"/>
</dbReference>
<keyword evidence="4" id="KW-0805">Transcription regulation</keyword>
<evidence type="ECO:0000256" key="5">
    <source>
        <dbReference type="ARBA" id="ARBA00023163"/>
    </source>
</evidence>
<gene>
    <name evidence="7" type="ORF">ODALV1_LOCUS1068</name>
</gene>
<evidence type="ECO:0000256" key="2">
    <source>
        <dbReference type="ARBA" id="ARBA00005726"/>
    </source>
</evidence>
<name>A0ABP1PKI9_9HEXA</name>
<protein>
    <recommendedName>
        <fullName evidence="9">Negative elongation factor D</fullName>
    </recommendedName>
</protein>
<evidence type="ECO:0000256" key="6">
    <source>
        <dbReference type="ARBA" id="ARBA00023242"/>
    </source>
</evidence>
<dbReference type="Proteomes" id="UP001642540">
    <property type="component" value="Unassembled WGS sequence"/>
</dbReference>
<dbReference type="InterPro" id="IPR006942">
    <property type="entry name" value="TH1"/>
</dbReference>
<comment type="caution">
    <text evidence="7">The sequence shown here is derived from an EMBL/GenBank/DDBJ whole genome shotgun (WGS) entry which is preliminary data.</text>
</comment>
<dbReference type="PANTHER" id="PTHR12144:SF0">
    <property type="entry name" value="NEGATIVE ELONGATION FACTOR C_D"/>
    <property type="match status" value="1"/>
</dbReference>
<keyword evidence="8" id="KW-1185">Reference proteome</keyword>
<evidence type="ECO:0000313" key="8">
    <source>
        <dbReference type="Proteomes" id="UP001642540"/>
    </source>
</evidence>
<evidence type="ECO:0000256" key="1">
    <source>
        <dbReference type="ARBA" id="ARBA00004123"/>
    </source>
</evidence>
<dbReference type="PANTHER" id="PTHR12144">
    <property type="entry name" value="NEGATIVE ELONGATION FACTOR D"/>
    <property type="match status" value="1"/>
</dbReference>